<feature type="transmembrane region" description="Helical" evidence="5">
    <location>
        <begin position="226"/>
        <end position="246"/>
    </location>
</feature>
<reference evidence="7 9" key="1">
    <citation type="journal article" date="2021" name="Mol. Ecol.">
        <title>Polar bear-adapted Ursidibacter maritimus are remarkably conserved after generations in captivity.</title>
        <authorList>
            <person name="Espinosa-Gongora C."/>
            <person name="Hansen M.J."/>
            <person name="Bertelsen M.F."/>
            <person name="Bojesen A.M."/>
        </authorList>
    </citation>
    <scope>NUCLEOTIDE SEQUENCE</scope>
    <source>
        <strain evidence="7">Pb43105x</strain>
        <strain evidence="6 9">Pb43106</strain>
    </source>
</reference>
<dbReference type="OrthoDB" id="9812189at2"/>
<accession>A0A949WP92</accession>
<dbReference type="Proteomes" id="UP000732858">
    <property type="component" value="Unassembled WGS sequence"/>
</dbReference>
<evidence type="ECO:0000256" key="3">
    <source>
        <dbReference type="ARBA" id="ARBA00022989"/>
    </source>
</evidence>
<dbReference type="EMBL" id="JABUMC010000007">
    <property type="protein sequence ID" value="MBV6546552.1"/>
    <property type="molecule type" value="Genomic_DNA"/>
</dbReference>
<feature type="transmembrane region" description="Helical" evidence="5">
    <location>
        <begin position="382"/>
        <end position="400"/>
    </location>
</feature>
<dbReference type="Pfam" id="PF07690">
    <property type="entry name" value="MFS_1"/>
    <property type="match status" value="1"/>
</dbReference>
<evidence type="ECO:0000313" key="7">
    <source>
        <dbReference type="EMBL" id="MBV6546552.1"/>
    </source>
</evidence>
<proteinExistence type="predicted"/>
<dbReference type="AlphaFoldDB" id="A0A949WP92"/>
<comment type="caution">
    <text evidence="7">The sequence shown here is derived from an EMBL/GenBank/DDBJ whole genome shotgun (WGS) entry which is preliminary data.</text>
</comment>
<gene>
    <name evidence="6" type="ORF">HT657_05175</name>
    <name evidence="7" type="ORF">HT672_04515</name>
</gene>
<feature type="transmembrane region" description="Helical" evidence="5">
    <location>
        <begin position="353"/>
        <end position="370"/>
    </location>
</feature>
<feature type="transmembrane region" description="Helical" evidence="5">
    <location>
        <begin position="107"/>
        <end position="135"/>
    </location>
</feature>
<dbReference type="GO" id="GO:0022857">
    <property type="term" value="F:transmembrane transporter activity"/>
    <property type="evidence" value="ECO:0007669"/>
    <property type="project" value="InterPro"/>
</dbReference>
<feature type="transmembrane region" description="Helical" evidence="5">
    <location>
        <begin position="258"/>
        <end position="282"/>
    </location>
</feature>
<protein>
    <submittedName>
        <fullName evidence="7">MFS transporter</fullName>
    </submittedName>
</protein>
<keyword evidence="9" id="KW-1185">Reference proteome</keyword>
<keyword evidence="4 5" id="KW-0472">Membrane</keyword>
<dbReference type="EMBL" id="JABULY010000002">
    <property type="protein sequence ID" value="MBV6531532.1"/>
    <property type="molecule type" value="Genomic_DNA"/>
</dbReference>
<dbReference type="InterPro" id="IPR011701">
    <property type="entry name" value="MFS"/>
</dbReference>
<dbReference type="RefSeq" id="WP_157402425.1">
    <property type="nucleotide sequence ID" value="NZ_JABUMB010000004.1"/>
</dbReference>
<dbReference type="InterPro" id="IPR036259">
    <property type="entry name" value="MFS_trans_sf"/>
</dbReference>
<organism evidence="7 8">
    <name type="scientific">Ursidibacter maritimus</name>
    <dbReference type="NCBI Taxonomy" id="1331689"/>
    <lineage>
        <taxon>Bacteria</taxon>
        <taxon>Pseudomonadati</taxon>
        <taxon>Pseudomonadota</taxon>
        <taxon>Gammaproteobacteria</taxon>
        <taxon>Pasteurellales</taxon>
        <taxon>Pasteurellaceae</taxon>
        <taxon>Ursidibacter</taxon>
    </lineage>
</organism>
<evidence type="ECO:0000256" key="5">
    <source>
        <dbReference type="SAM" id="Phobius"/>
    </source>
</evidence>
<evidence type="ECO:0000313" key="8">
    <source>
        <dbReference type="Proteomes" id="UP000732858"/>
    </source>
</evidence>
<keyword evidence="2 5" id="KW-0812">Transmembrane</keyword>
<dbReference type="SUPFAM" id="SSF103473">
    <property type="entry name" value="MFS general substrate transporter"/>
    <property type="match status" value="1"/>
</dbReference>
<feature type="transmembrane region" description="Helical" evidence="5">
    <location>
        <begin position="176"/>
        <end position="194"/>
    </location>
</feature>
<dbReference type="PANTHER" id="PTHR12778:SF9">
    <property type="entry name" value="ACETYL-COENZYME A TRANSPORTER 1"/>
    <property type="match status" value="1"/>
</dbReference>
<dbReference type="InterPro" id="IPR004752">
    <property type="entry name" value="AmpG_permease/AT-1"/>
</dbReference>
<comment type="subcellular location">
    <subcellularLocation>
        <location evidence="1">Membrane</location>
        <topology evidence="1">Multi-pass membrane protein</topology>
    </subcellularLocation>
</comment>
<sequence length="407" mass="46817">MESKIPYQLRYQDWALLLTSTFFKFSIVAFYMIALFAMLKDIGFDLTQLSWIYLLGIFEIGKFIISPVIEYFRFEKFGKFRTWLFISNFFVIFSISLLYFIDPIQQYTLLLLICLLLNFSSLIFGCATLGLMCAFSSKKQYGIGSAVQVIAGRLGKIIGGALVLFIYQYYGWNAAVSVMFISSLLLAIQILLYAEPKSLIQEKVTFGQLYKRFVLFWRQQNNGYQWFLILFLIFIPSGALVSTFVPSLSSLGWKSNEIGVLLSVVEPILTVFFAPLSVLLLRRYSYFNVIFYILLSQVLIFGLFSISSHFSKENYLFIAFPILLLSISYALLVPCLLTLVLDKSDKNYPTLDSSLQFSIALLGGYLSGFFSLRFANIFNFDVVYYFSNTISLIILILFFYSRKNLFN</sequence>
<dbReference type="Proteomes" id="UP001196379">
    <property type="component" value="Unassembled WGS sequence"/>
</dbReference>
<evidence type="ECO:0000256" key="2">
    <source>
        <dbReference type="ARBA" id="ARBA00022692"/>
    </source>
</evidence>
<dbReference type="GO" id="GO:0016020">
    <property type="term" value="C:membrane"/>
    <property type="evidence" value="ECO:0007669"/>
    <property type="project" value="UniProtKB-SubCell"/>
</dbReference>
<evidence type="ECO:0000256" key="4">
    <source>
        <dbReference type="ARBA" id="ARBA00023136"/>
    </source>
</evidence>
<dbReference type="PANTHER" id="PTHR12778">
    <property type="entry name" value="SOLUTE CARRIER FAMILY 33 ACETYL-COA TRANSPORTER -RELATED"/>
    <property type="match status" value="1"/>
</dbReference>
<feature type="transmembrane region" description="Helical" evidence="5">
    <location>
        <begin position="51"/>
        <end position="71"/>
    </location>
</feature>
<name>A0A949WP92_9PAST</name>
<feature type="transmembrane region" description="Helical" evidence="5">
    <location>
        <begin position="83"/>
        <end position="101"/>
    </location>
</feature>
<feature type="transmembrane region" description="Helical" evidence="5">
    <location>
        <begin position="14"/>
        <end position="39"/>
    </location>
</feature>
<feature type="transmembrane region" description="Helical" evidence="5">
    <location>
        <begin position="147"/>
        <end position="170"/>
    </location>
</feature>
<evidence type="ECO:0000313" key="9">
    <source>
        <dbReference type="Proteomes" id="UP001196379"/>
    </source>
</evidence>
<evidence type="ECO:0000256" key="1">
    <source>
        <dbReference type="ARBA" id="ARBA00004141"/>
    </source>
</evidence>
<feature type="transmembrane region" description="Helical" evidence="5">
    <location>
        <begin position="316"/>
        <end position="341"/>
    </location>
</feature>
<dbReference type="Gene3D" id="1.20.1250.20">
    <property type="entry name" value="MFS general substrate transporter like domains"/>
    <property type="match status" value="2"/>
</dbReference>
<evidence type="ECO:0000313" key="6">
    <source>
        <dbReference type="EMBL" id="MBV6531532.1"/>
    </source>
</evidence>
<keyword evidence="3 5" id="KW-1133">Transmembrane helix</keyword>
<feature type="transmembrane region" description="Helical" evidence="5">
    <location>
        <begin position="289"/>
        <end position="310"/>
    </location>
</feature>